<comment type="caution">
    <text evidence="1">The sequence shown here is derived from an EMBL/GenBank/DDBJ whole genome shotgun (WGS) entry which is preliminary data.</text>
</comment>
<dbReference type="AlphaFoldDB" id="A0A9P4WGB7"/>
<dbReference type="Proteomes" id="UP000758155">
    <property type="component" value="Unassembled WGS sequence"/>
</dbReference>
<organism evidence="1 2">
    <name type="scientific">Didymella heteroderae</name>
    <dbReference type="NCBI Taxonomy" id="1769908"/>
    <lineage>
        <taxon>Eukaryota</taxon>
        <taxon>Fungi</taxon>
        <taxon>Dikarya</taxon>
        <taxon>Ascomycota</taxon>
        <taxon>Pezizomycotina</taxon>
        <taxon>Dothideomycetes</taxon>
        <taxon>Pleosporomycetidae</taxon>
        <taxon>Pleosporales</taxon>
        <taxon>Pleosporineae</taxon>
        <taxon>Didymellaceae</taxon>
        <taxon>Didymella</taxon>
    </lineage>
</organism>
<sequence length="55" mass="6553">MRTAEADIHQWMDLVDKDDSIRNYEELMRLMTSMDAPLRRIDDSLKNLEDNLQIS</sequence>
<gene>
    <name evidence="1" type="ORF">E8E12_001250</name>
</gene>
<evidence type="ECO:0000313" key="1">
    <source>
        <dbReference type="EMBL" id="KAF3031621.1"/>
    </source>
</evidence>
<proteinExistence type="predicted"/>
<reference evidence="1" key="1">
    <citation type="submission" date="2019-04" db="EMBL/GenBank/DDBJ databases">
        <title>Sequencing of skin fungus with MAO and IRED activity.</title>
        <authorList>
            <person name="Marsaioli A.J."/>
            <person name="Bonatto J.M.C."/>
            <person name="Reis Junior O."/>
        </authorList>
    </citation>
    <scope>NUCLEOTIDE SEQUENCE</scope>
    <source>
        <strain evidence="1">28M1</strain>
    </source>
</reference>
<name>A0A9P4WGB7_9PLEO</name>
<dbReference type="OrthoDB" id="7464126at2759"/>
<evidence type="ECO:0000313" key="2">
    <source>
        <dbReference type="Proteomes" id="UP000758155"/>
    </source>
</evidence>
<accession>A0A9P4WGB7</accession>
<dbReference type="EMBL" id="SWKV01000132">
    <property type="protein sequence ID" value="KAF3031621.1"/>
    <property type="molecule type" value="Genomic_DNA"/>
</dbReference>
<keyword evidence="2" id="KW-1185">Reference proteome</keyword>
<protein>
    <submittedName>
        <fullName evidence="1">Uncharacterized protein</fullName>
    </submittedName>
</protein>